<accession>A0A223N1K0</accession>
<organism evidence="8 9">
    <name type="scientific">Vibrio qinghaiensis</name>
    <dbReference type="NCBI Taxonomy" id="2025808"/>
    <lineage>
        <taxon>Bacteria</taxon>
        <taxon>Pseudomonadati</taxon>
        <taxon>Pseudomonadota</taxon>
        <taxon>Gammaproteobacteria</taxon>
        <taxon>Vibrionales</taxon>
        <taxon>Vibrionaceae</taxon>
        <taxon>Vibrio</taxon>
    </lineage>
</organism>
<dbReference type="PANTHER" id="PTHR45527">
    <property type="entry name" value="NONRIBOSOMAL PEPTIDE SYNTHETASE"/>
    <property type="match status" value="1"/>
</dbReference>
<dbReference type="InterPro" id="IPR036736">
    <property type="entry name" value="ACP-like_sf"/>
</dbReference>
<dbReference type="GO" id="GO:0005737">
    <property type="term" value="C:cytoplasm"/>
    <property type="evidence" value="ECO:0007669"/>
    <property type="project" value="TreeGrafter"/>
</dbReference>
<dbReference type="SUPFAM" id="SSF56801">
    <property type="entry name" value="Acetyl-CoA synthetase-like"/>
    <property type="match status" value="1"/>
</dbReference>
<dbReference type="EMBL" id="CP022742">
    <property type="protein sequence ID" value="ASU23792.1"/>
    <property type="molecule type" value="Genomic_DNA"/>
</dbReference>
<dbReference type="FunFam" id="3.40.50.12780:FF:000012">
    <property type="entry name" value="Non-ribosomal peptide synthetase"/>
    <property type="match status" value="1"/>
</dbReference>
<dbReference type="GO" id="GO:0043041">
    <property type="term" value="P:amino acid activation for nonribosomal peptide biosynthetic process"/>
    <property type="evidence" value="ECO:0007669"/>
    <property type="project" value="TreeGrafter"/>
</dbReference>
<dbReference type="InterPro" id="IPR010071">
    <property type="entry name" value="AA_adenyl_dom"/>
</dbReference>
<evidence type="ECO:0000256" key="1">
    <source>
        <dbReference type="ARBA" id="ARBA00001957"/>
    </source>
</evidence>
<dbReference type="Pfam" id="PF00550">
    <property type="entry name" value="PP-binding"/>
    <property type="match status" value="3"/>
</dbReference>
<keyword evidence="9" id="KW-1185">Reference proteome</keyword>
<keyword evidence="2" id="KW-0596">Phosphopantetheine</keyword>
<dbReference type="FunFam" id="3.30.559.30:FF:000006">
    <property type="entry name" value="Yersiniabactin polyketide/non-ribosomal peptide synthetase"/>
    <property type="match status" value="1"/>
</dbReference>
<dbReference type="Gene3D" id="3.30.559.30">
    <property type="entry name" value="Nonribosomal peptide synthetase, condensation domain"/>
    <property type="match status" value="2"/>
</dbReference>
<dbReference type="Pfam" id="PF08242">
    <property type="entry name" value="Methyltransf_12"/>
    <property type="match status" value="1"/>
</dbReference>
<protein>
    <submittedName>
        <fullName evidence="8">Non-ribosomal peptide synthetase</fullName>
    </submittedName>
</protein>
<dbReference type="KEGG" id="vqi:CCZ37_14475"/>
<dbReference type="PROSITE" id="PS00455">
    <property type="entry name" value="AMP_BINDING"/>
    <property type="match status" value="1"/>
</dbReference>
<keyword evidence="3" id="KW-0597">Phosphoprotein</keyword>
<dbReference type="Pfam" id="PF00501">
    <property type="entry name" value="AMP-binding"/>
    <property type="match status" value="1"/>
</dbReference>
<evidence type="ECO:0000256" key="3">
    <source>
        <dbReference type="ARBA" id="ARBA00022553"/>
    </source>
</evidence>
<dbReference type="InterPro" id="IPR045851">
    <property type="entry name" value="AMP-bd_C_sf"/>
</dbReference>
<dbReference type="FunFam" id="3.30.559.10:FF:000023">
    <property type="entry name" value="Non-ribosomal peptide synthetase"/>
    <property type="match status" value="2"/>
</dbReference>
<gene>
    <name evidence="8" type="ORF">CCZ37_14475</name>
</gene>
<dbReference type="InterPro" id="IPR020806">
    <property type="entry name" value="PKS_PP-bd"/>
</dbReference>
<dbReference type="InterPro" id="IPR057737">
    <property type="entry name" value="Condensation_MtbB-like"/>
</dbReference>
<dbReference type="InterPro" id="IPR029063">
    <property type="entry name" value="SAM-dependent_MTases_sf"/>
</dbReference>
<dbReference type="InterPro" id="IPR020845">
    <property type="entry name" value="AMP-binding_CS"/>
</dbReference>
<keyword evidence="5" id="KW-0677">Repeat</keyword>
<evidence type="ECO:0000256" key="6">
    <source>
        <dbReference type="SAM" id="MobiDB-lite"/>
    </source>
</evidence>
<dbReference type="NCBIfam" id="TIGR01733">
    <property type="entry name" value="AA-adenyl-dom"/>
    <property type="match status" value="1"/>
</dbReference>
<dbReference type="GO" id="GO:0016874">
    <property type="term" value="F:ligase activity"/>
    <property type="evidence" value="ECO:0007669"/>
    <property type="project" value="UniProtKB-KW"/>
</dbReference>
<sequence>MSEQHLILSTFREAICQSLGLAFDTISTTDNLFELGVDSMLMMRMVSQCRRAGCKLTLKEIYQNPTLAQIGELIQSKLAGNLTGNTGAVREQRQPDLLPTMIEGIPFAMTPVQLAYYIGRDPQQALGGNGCHLYQEFNGLGIEISALEQALNQLRLRHPMLCVHFHNDGTQCWKAPSASYHITVHDLRHLTDDGAEQAMLTLREQLSHQMLDVEHGQTFDFQIALLTHERQRLYVSIDLLVMDASSFSLFFNELSLLLQNKTLPTHTSDYDFCSYLQQEQQEFAAQKKAANAFWQTQSSLLPPAPNLPLVQDPSLVKKPTFHRRKHWLNPTQWQQLQTLCAANQVTPTMTLATLFAAVLSRWSGQSQLLLNLTLFDCHPFNQHVQQMLADFTNILLLPTEINQASLAELCQTQQQRFAEIYEHRFVSGVEVLRELKRHGSHPYGAPIVFTSNLHHSLFGDDTHSPLGELGWGISQTPQVWLDFVAFKQGDGIALQWDGVDELFAQGLLDTLFSAFIQLVEHTLQGQAAWRSPLPDLLPTSQRQIRAERNQTSSEPPQGLLHQRIFEQAQANPSNTALITAEQMLSYNDLVSQAKRLAQTLLNAGMQNGEHVAISMEKGVGQIVAVLAILHAGGVYVPIAPNQPLSRRQAIEESANVRIVLRCETCAQKFAWSSATHIDWQTHGDIALETSPYSRQPEQAAYIIYTSGSTGTPKGVVVSHQSALNTCLDINQRHRVCHTDRIFAVAALHFDLSVYDIFGVLSAGGALVLPKEQQTRDPMAWNSLVAQHSVTLWNSVPALFDMFLTFCEGMKFNTPQQLRTVMLSGDWIDLSLPGRYRSFRPLGTFSAMGGATEAAIWSNEYLVNHVQPHWRSIPYGYPLTNQAYRVVDEAGRDCPDWVQGELWIGGLGVAQGYWNDEARTAAQFVHAVCLDSHQIQRWYRTGDMGCYWPDGTLEFLGRKDNQVKVGGHRIELGEIDAALNRIQGVRHGVTLATELAGSRDKQLECVVVLEGTTLCSQLKSDPRLPQDYATLFEMQPNTDIEDTGSQVANFLSWHLLQTLPSSLQAQPLAKLAQSYGVCAPYLELFKQWWQLLCSRGYATTEQQGAEHYYQLVSQSSAQPQTSALCTNFSQVSPLLQQIITGQADPSVILETELAPEVMLFKTPAFQALLSNTIKAISSLAEQLCRPIVLIETEARSGLLAQHICSALGPEKLYYYALDSSLSFTQRAAQRLQRFSHVTIQHGSLTHLDTLVGQADVVLLNNVLHRQTNPIDYLQHSTRLLKPEAMLLVNEMASLPEASLISAQVLQQAPTLLSDQQLATHFELAKLYLQHEALATEQRLYVLRNQRVLLSPDSSQLSAKLSSLLPAYMVPKRFTFVESLPLTTNGKVDRKALMESTRDTSHQQEQSQPVRTTKEQIVAQVWQALFHRSDLQADSDFFLIGGDSLLATRCMGELRKQGYQADLTALFSHPTLSQFAASLIEMTADESSPLAPLVAQPSRRFLPFPMTEVQQAYWVGRQSGFALGEISSQFFIEFRAEQLDVERFNQAMNRLIQRHDMLRAVVRDHQQQVLIQVPAFTLTCHLLDDIDGFQANALRDALAHQVKNSALWPLFTVEAVSASHGEARIFVNLDNMMLDGLSMQIFFSELQALYHNPDLVLEELAITFRDYVEWQQQAVTEQTRSTAKKYWLQRLADLPAPPALPLQSDPNQIHKPKFIRAAGSLSPQEWQALKKLAARHQVTPSALLINAYASVLSAWSDQQALTLNLTLFDRPDVHPNIGQIMGDFTTLLLLAWHPDQHWLASLQRLQHQLVNDLKHSQVSAVWVMRELARQQQRTSATMPVVFTSALGTSERDFLSDSGWLKPVGGLSQTPQVWLDHQVYESSGQLCLNWDAVGELLPQPLLEKMFSQYLTLLQTLATQPEAWSRPLNLLVPAPQGVSRLIPSPSKLDNYEAILPPVGGDPVTILTIREQFQQIVNVPISERENFFDAGANSLQLVQLHAALHSLAMPLSVTDLFAYPSPALLAAWLSKAEKVDSSNETLKSRQQRVSDRKANRRQRATSSPHIA</sequence>
<dbReference type="Gene3D" id="3.40.50.150">
    <property type="entry name" value="Vaccinia Virus protein VP39"/>
    <property type="match status" value="1"/>
</dbReference>
<dbReference type="Gene3D" id="3.30.559.10">
    <property type="entry name" value="Chloramphenicol acetyltransferase-like domain"/>
    <property type="match status" value="2"/>
</dbReference>
<evidence type="ECO:0000313" key="8">
    <source>
        <dbReference type="EMBL" id="ASU23792.1"/>
    </source>
</evidence>
<dbReference type="InterPro" id="IPR000873">
    <property type="entry name" value="AMP-dep_synth/lig_dom"/>
</dbReference>
<dbReference type="PANTHER" id="PTHR45527:SF10">
    <property type="entry name" value="PYOCHELIN SYNTHASE PCHF"/>
    <property type="match status" value="1"/>
</dbReference>
<evidence type="ECO:0000256" key="5">
    <source>
        <dbReference type="ARBA" id="ARBA00022737"/>
    </source>
</evidence>
<dbReference type="Gene3D" id="3.30.300.30">
    <property type="match status" value="2"/>
</dbReference>
<feature type="domain" description="Carrier" evidence="7">
    <location>
        <begin position="1407"/>
        <end position="1481"/>
    </location>
</feature>
<dbReference type="Pfam" id="PF00668">
    <property type="entry name" value="Condensation"/>
    <property type="match status" value="2"/>
</dbReference>
<proteinExistence type="predicted"/>
<dbReference type="CDD" id="cd12114">
    <property type="entry name" value="A_NRPS_TlmIV_like"/>
    <property type="match status" value="1"/>
</dbReference>
<reference evidence="8 9" key="1">
    <citation type="submission" date="2017-08" db="EMBL/GenBank/DDBJ databases">
        <title>The Vibrio qinghaiensis sp.-Q67 is a luminous bacteria isolated firstly from Qinghai lake, Qinghai province, China, which has been proved to be very sensitive to detect environmental and food pollutants. Therefore, complete genome analysis of V. qinghaiensis sp.-Q67 highlights the potential application of this strain on detection of hazards in the contaminated environments.</title>
        <authorList>
            <person name="Gong L."/>
        </authorList>
    </citation>
    <scope>NUCLEOTIDE SEQUENCE [LARGE SCALE GENOMIC DNA]</scope>
    <source>
        <strain evidence="8 9">Q67</strain>
    </source>
</reference>
<dbReference type="GO" id="GO:0031177">
    <property type="term" value="F:phosphopantetheine binding"/>
    <property type="evidence" value="ECO:0007669"/>
    <property type="project" value="InterPro"/>
</dbReference>
<dbReference type="SUPFAM" id="SSF53335">
    <property type="entry name" value="S-adenosyl-L-methionine-dependent methyltransferases"/>
    <property type="match status" value="1"/>
</dbReference>
<dbReference type="SUPFAM" id="SSF52777">
    <property type="entry name" value="CoA-dependent acyltransferases"/>
    <property type="match status" value="4"/>
</dbReference>
<dbReference type="RefSeq" id="WP_094501133.1">
    <property type="nucleotide sequence ID" value="NZ_CAWNHI010000002.1"/>
</dbReference>
<dbReference type="PROSITE" id="PS50075">
    <property type="entry name" value="CARRIER"/>
    <property type="match status" value="3"/>
</dbReference>
<evidence type="ECO:0000259" key="7">
    <source>
        <dbReference type="PROSITE" id="PS50075"/>
    </source>
</evidence>
<dbReference type="Proteomes" id="UP000215148">
    <property type="component" value="Chromosome 2"/>
</dbReference>
<feature type="region of interest" description="Disordered" evidence="6">
    <location>
        <begin position="2030"/>
        <end position="2062"/>
    </location>
</feature>
<dbReference type="Gene3D" id="3.40.50.12780">
    <property type="entry name" value="N-terminal domain of ligase-like"/>
    <property type="match status" value="1"/>
</dbReference>
<dbReference type="InterPro" id="IPR009081">
    <property type="entry name" value="PP-bd_ACP"/>
</dbReference>
<dbReference type="Gene3D" id="1.10.1200.10">
    <property type="entry name" value="ACP-like"/>
    <property type="match status" value="3"/>
</dbReference>
<feature type="domain" description="Carrier" evidence="7">
    <location>
        <begin position="2"/>
        <end position="78"/>
    </location>
</feature>
<keyword evidence="4" id="KW-0436">Ligase</keyword>
<dbReference type="InterPro" id="IPR013217">
    <property type="entry name" value="Methyltransf_12"/>
</dbReference>
<comment type="cofactor">
    <cofactor evidence="1">
        <name>pantetheine 4'-phosphate</name>
        <dbReference type="ChEBI" id="CHEBI:47942"/>
    </cofactor>
</comment>
<dbReference type="InterPro" id="IPR023213">
    <property type="entry name" value="CAT-like_dom_sf"/>
</dbReference>
<dbReference type="SMART" id="SM00823">
    <property type="entry name" value="PKS_PP"/>
    <property type="match status" value="3"/>
</dbReference>
<evidence type="ECO:0000256" key="2">
    <source>
        <dbReference type="ARBA" id="ARBA00022450"/>
    </source>
</evidence>
<evidence type="ECO:0000313" key="9">
    <source>
        <dbReference type="Proteomes" id="UP000215148"/>
    </source>
</evidence>
<dbReference type="GO" id="GO:0009403">
    <property type="term" value="P:toxin biosynthetic process"/>
    <property type="evidence" value="ECO:0007669"/>
    <property type="project" value="UniProtKB-ARBA"/>
</dbReference>
<dbReference type="CDD" id="cd19535">
    <property type="entry name" value="Cyc_NRPS"/>
    <property type="match status" value="2"/>
</dbReference>
<name>A0A223N1K0_9VIBR</name>
<evidence type="ECO:0000256" key="4">
    <source>
        <dbReference type="ARBA" id="ARBA00022598"/>
    </source>
</evidence>
<dbReference type="InterPro" id="IPR001242">
    <property type="entry name" value="Condensation_dom"/>
</dbReference>
<dbReference type="InterPro" id="IPR042099">
    <property type="entry name" value="ANL_N_sf"/>
</dbReference>
<feature type="domain" description="Carrier" evidence="7">
    <location>
        <begin position="1955"/>
        <end position="2028"/>
    </location>
</feature>
<dbReference type="SUPFAM" id="SSF47336">
    <property type="entry name" value="ACP-like"/>
    <property type="match status" value="3"/>
</dbReference>